<gene>
    <name evidence="1" type="ORF">O6P32_13260</name>
</gene>
<evidence type="ECO:0000313" key="1">
    <source>
        <dbReference type="EMBL" id="MCZ8373666.1"/>
    </source>
</evidence>
<sequence length="96" mass="11013">MILSFANSFIDFAPIKSMLRIAISCKTPDSIEYISTMVHDAQSLQISSDNISKIDRTVFTYSVFLSENGEEVISDMNPQKMEIEELEKLLSFFEEY</sequence>
<name>A0ABT4PKT2_9BACT</name>
<proteinExistence type="predicted"/>
<dbReference type="Proteomes" id="UP001141933">
    <property type="component" value="Unassembled WGS sequence"/>
</dbReference>
<keyword evidence="2" id="KW-1185">Reference proteome</keyword>
<dbReference type="RefSeq" id="WP_269879006.1">
    <property type="nucleotide sequence ID" value="NZ_JAPZVM010000017.1"/>
</dbReference>
<protein>
    <submittedName>
        <fullName evidence="1">Uncharacterized protein</fullName>
    </submittedName>
</protein>
<evidence type="ECO:0000313" key="2">
    <source>
        <dbReference type="Proteomes" id="UP001141933"/>
    </source>
</evidence>
<dbReference type="EMBL" id="JAPZVM010000017">
    <property type="protein sequence ID" value="MCZ8373666.1"/>
    <property type="molecule type" value="Genomic_DNA"/>
</dbReference>
<organism evidence="1 2">
    <name type="scientific">Phocaeicola acetigenes</name>
    <dbReference type="NCBI Taxonomy" id="3016083"/>
    <lineage>
        <taxon>Bacteria</taxon>
        <taxon>Pseudomonadati</taxon>
        <taxon>Bacteroidota</taxon>
        <taxon>Bacteroidia</taxon>
        <taxon>Bacteroidales</taxon>
        <taxon>Bacteroidaceae</taxon>
        <taxon>Phocaeicola</taxon>
    </lineage>
</organism>
<reference evidence="1" key="1">
    <citation type="submission" date="2022-12" db="EMBL/GenBank/DDBJ databases">
        <title>Phocaeicola acetigenes sp. nov., isolated feces from a healthy human.</title>
        <authorList>
            <person name="Do H."/>
            <person name="Ha Y.B."/>
            <person name="Kim J.-S."/>
            <person name="Suh M.K."/>
            <person name="Kim H.S."/>
            <person name="Lee J.-S."/>
        </authorList>
    </citation>
    <scope>NUCLEOTIDE SEQUENCE</scope>
    <source>
        <strain evidence="1">KGMB11183</strain>
    </source>
</reference>
<comment type="caution">
    <text evidence="1">The sequence shown here is derived from an EMBL/GenBank/DDBJ whole genome shotgun (WGS) entry which is preliminary data.</text>
</comment>
<accession>A0ABT4PKT2</accession>